<evidence type="ECO:0000256" key="5">
    <source>
        <dbReference type="ARBA" id="ARBA00022898"/>
    </source>
</evidence>
<comment type="cofactor">
    <cofactor evidence="2">
        <name>pyridoxal 5'-phosphate</name>
        <dbReference type="ChEBI" id="CHEBI:597326"/>
    </cofactor>
</comment>
<dbReference type="PANTHER" id="PTHR48078:SF6">
    <property type="entry name" value="L-THREONINE DEHYDRATASE CATABOLIC TDCB"/>
    <property type="match status" value="1"/>
</dbReference>
<gene>
    <name evidence="10" type="ORF">Sya03_05200</name>
</gene>
<dbReference type="GO" id="GO:0006565">
    <property type="term" value="P:L-serine catabolic process"/>
    <property type="evidence" value="ECO:0007669"/>
    <property type="project" value="TreeGrafter"/>
</dbReference>
<dbReference type="EC" id="4.3.1.19" evidence="4"/>
<dbReference type="Proteomes" id="UP000652013">
    <property type="component" value="Unassembled WGS sequence"/>
</dbReference>
<dbReference type="InterPro" id="IPR001926">
    <property type="entry name" value="TrpB-like_PALP"/>
</dbReference>
<dbReference type="FunFam" id="3.40.50.1100:FF:000005">
    <property type="entry name" value="Threonine dehydratase catabolic"/>
    <property type="match status" value="1"/>
</dbReference>
<name>A0A8J4DH85_9ACTN</name>
<accession>A0A8J4DH85</accession>
<comment type="function">
    <text evidence="7">Catalyzes the anaerobic formation of alpha-ketobutyrate and ammonia from threonine in a two-step reaction. The first step involved a dehydration of threonine and a production of enamine intermediates (aminocrotonate), which tautomerizes to its imine form (iminobutyrate). Both intermediates are unstable and short-lived. The second step is the nonenzymatic hydrolysis of the enamine/imine intermediates to form 2-ketobutyrate and free ammonia. In the low water environment of the cell, the second step is accelerated by RidA.</text>
</comment>
<dbReference type="AlphaFoldDB" id="A0A8J4DH85"/>
<dbReference type="GO" id="GO:0003941">
    <property type="term" value="F:L-serine ammonia-lyase activity"/>
    <property type="evidence" value="ECO:0007669"/>
    <property type="project" value="TreeGrafter"/>
</dbReference>
<reference evidence="10" key="1">
    <citation type="submission" date="2021-01" db="EMBL/GenBank/DDBJ databases">
        <title>Whole genome shotgun sequence of Spirilliplanes yamanashiensis NBRC 15828.</title>
        <authorList>
            <person name="Komaki H."/>
            <person name="Tamura T."/>
        </authorList>
    </citation>
    <scope>NUCLEOTIDE SEQUENCE</scope>
    <source>
        <strain evidence="10">NBRC 15828</strain>
    </source>
</reference>
<evidence type="ECO:0000259" key="9">
    <source>
        <dbReference type="Pfam" id="PF00291"/>
    </source>
</evidence>
<keyword evidence="5" id="KW-0663">Pyridoxal phosphate</keyword>
<evidence type="ECO:0000256" key="3">
    <source>
        <dbReference type="ARBA" id="ARBA00010869"/>
    </source>
</evidence>
<evidence type="ECO:0000256" key="8">
    <source>
        <dbReference type="ARBA" id="ARBA00031427"/>
    </source>
</evidence>
<evidence type="ECO:0000256" key="2">
    <source>
        <dbReference type="ARBA" id="ARBA00001933"/>
    </source>
</evidence>
<dbReference type="Pfam" id="PF00291">
    <property type="entry name" value="PALP"/>
    <property type="match status" value="1"/>
</dbReference>
<evidence type="ECO:0000256" key="7">
    <source>
        <dbReference type="ARBA" id="ARBA00025527"/>
    </source>
</evidence>
<dbReference type="Gene3D" id="3.40.50.1100">
    <property type="match status" value="2"/>
</dbReference>
<dbReference type="GO" id="GO:0009097">
    <property type="term" value="P:isoleucine biosynthetic process"/>
    <property type="evidence" value="ECO:0007669"/>
    <property type="project" value="TreeGrafter"/>
</dbReference>
<evidence type="ECO:0000313" key="11">
    <source>
        <dbReference type="Proteomes" id="UP000652013"/>
    </source>
</evidence>
<evidence type="ECO:0000313" key="10">
    <source>
        <dbReference type="EMBL" id="GIJ01168.1"/>
    </source>
</evidence>
<comment type="catalytic activity">
    <reaction evidence="1">
        <text>L-threonine = 2-oxobutanoate + NH4(+)</text>
        <dbReference type="Rhea" id="RHEA:22108"/>
        <dbReference type="ChEBI" id="CHEBI:16763"/>
        <dbReference type="ChEBI" id="CHEBI:28938"/>
        <dbReference type="ChEBI" id="CHEBI:57926"/>
        <dbReference type="EC" id="4.3.1.19"/>
    </reaction>
</comment>
<dbReference type="SUPFAM" id="SSF53686">
    <property type="entry name" value="Tryptophan synthase beta subunit-like PLP-dependent enzymes"/>
    <property type="match status" value="1"/>
</dbReference>
<protein>
    <recommendedName>
        <fullName evidence="4">threonine ammonia-lyase</fullName>
        <ecNumber evidence="4">4.3.1.19</ecNumber>
    </recommendedName>
    <alternativeName>
        <fullName evidence="8">Threonine deaminase</fullName>
    </alternativeName>
</protein>
<dbReference type="GO" id="GO:0004794">
    <property type="term" value="F:threonine deaminase activity"/>
    <property type="evidence" value="ECO:0007669"/>
    <property type="project" value="UniProtKB-EC"/>
</dbReference>
<comment type="caution">
    <text evidence="10">The sequence shown here is derived from an EMBL/GenBank/DDBJ whole genome shotgun (WGS) entry which is preliminary data.</text>
</comment>
<sequence>MAEEGPSFGRRAGVRVLATLSAVIDSGGGGRGGMGAMVAGVPTRDDVERAGVWLAGRVVRTPVLRSPVIDAAAGVPVLLKAESLQRSGSYKVRGALRAVSRVAEGGAHPGVVCQSTGNHALAVAMAARDHGLGATVVLPADAPAGKVAKAREYGARVVLGGATAEERHVVVDEVRDRLGYAVVDAYDHPDVVAGQGTASLELLADADVDALVVPVGGGGGVAGACLAAEGRGVDVYGVEPVGCDSLARSLEAGRRTVVVPGVTLADGLRPSCVGRLPFEVVRDRLAGVVRVGDDAIAAAFRMLLLHAKLLVEPSGAAGLAGALSVAASGRYRSVGVVLTGGNVEPGVVARLLSGVDLEVAAS</sequence>
<dbReference type="InterPro" id="IPR036052">
    <property type="entry name" value="TrpB-like_PALP_sf"/>
</dbReference>
<organism evidence="10 11">
    <name type="scientific">Spirilliplanes yamanashiensis</name>
    <dbReference type="NCBI Taxonomy" id="42233"/>
    <lineage>
        <taxon>Bacteria</taxon>
        <taxon>Bacillati</taxon>
        <taxon>Actinomycetota</taxon>
        <taxon>Actinomycetes</taxon>
        <taxon>Micromonosporales</taxon>
        <taxon>Micromonosporaceae</taxon>
        <taxon>Spirilliplanes</taxon>
    </lineage>
</organism>
<keyword evidence="11" id="KW-1185">Reference proteome</keyword>
<dbReference type="EMBL" id="BOOY01000003">
    <property type="protein sequence ID" value="GIJ01168.1"/>
    <property type="molecule type" value="Genomic_DNA"/>
</dbReference>
<dbReference type="InterPro" id="IPR050147">
    <property type="entry name" value="Ser/Thr_Dehydratase"/>
</dbReference>
<evidence type="ECO:0000256" key="4">
    <source>
        <dbReference type="ARBA" id="ARBA00012096"/>
    </source>
</evidence>
<evidence type="ECO:0000256" key="6">
    <source>
        <dbReference type="ARBA" id="ARBA00023239"/>
    </source>
</evidence>
<feature type="domain" description="Tryptophan synthase beta chain-like PALP" evidence="9">
    <location>
        <begin position="58"/>
        <end position="340"/>
    </location>
</feature>
<comment type="similarity">
    <text evidence="3">Belongs to the serine/threonine dehydratase family.</text>
</comment>
<keyword evidence="6" id="KW-0456">Lyase</keyword>
<evidence type="ECO:0000256" key="1">
    <source>
        <dbReference type="ARBA" id="ARBA00001274"/>
    </source>
</evidence>
<proteinExistence type="inferred from homology"/>
<dbReference type="PANTHER" id="PTHR48078">
    <property type="entry name" value="THREONINE DEHYDRATASE, MITOCHONDRIAL-RELATED"/>
    <property type="match status" value="1"/>
</dbReference>
<dbReference type="GO" id="GO:0006567">
    <property type="term" value="P:L-threonine catabolic process"/>
    <property type="evidence" value="ECO:0007669"/>
    <property type="project" value="TreeGrafter"/>
</dbReference>